<dbReference type="InterPro" id="IPR003593">
    <property type="entry name" value="AAA+_ATPase"/>
</dbReference>
<keyword evidence="6" id="KW-1185">Reference proteome</keyword>
<gene>
    <name evidence="5" type="ORF">ISALK_07975</name>
</gene>
<dbReference type="Proteomes" id="UP000449710">
    <property type="component" value="Unassembled WGS sequence"/>
</dbReference>
<dbReference type="InterPro" id="IPR032823">
    <property type="entry name" value="BCA_ABC_TP_C"/>
</dbReference>
<dbReference type="RefSeq" id="WP_160721022.1">
    <property type="nucleotide sequence ID" value="NZ_SUMG01000008.1"/>
</dbReference>
<dbReference type="AlphaFoldDB" id="A0AA44BDY2"/>
<dbReference type="Gene3D" id="3.40.50.300">
    <property type="entry name" value="P-loop containing nucleotide triphosphate hydrolases"/>
    <property type="match status" value="1"/>
</dbReference>
<dbReference type="PROSITE" id="PS00211">
    <property type="entry name" value="ABC_TRANSPORTER_1"/>
    <property type="match status" value="1"/>
</dbReference>
<evidence type="ECO:0000256" key="2">
    <source>
        <dbReference type="ARBA" id="ARBA00022741"/>
    </source>
</evidence>
<keyword evidence="3 5" id="KW-0067">ATP-binding</keyword>
<dbReference type="GO" id="GO:0016887">
    <property type="term" value="F:ATP hydrolysis activity"/>
    <property type="evidence" value="ECO:0007669"/>
    <property type="project" value="InterPro"/>
</dbReference>
<dbReference type="PANTHER" id="PTHR45772">
    <property type="entry name" value="CONSERVED COMPONENT OF ABC TRANSPORTER FOR NATURAL AMINO ACIDS-RELATED"/>
    <property type="match status" value="1"/>
</dbReference>
<evidence type="ECO:0000313" key="6">
    <source>
        <dbReference type="Proteomes" id="UP000449710"/>
    </source>
</evidence>
<reference evidence="5 6" key="1">
    <citation type="submission" date="2019-04" db="EMBL/GenBank/DDBJ databases">
        <title>Isachenkonia alkalipeptolytica gen. nov. sp. nov. a new anaerobic, alkiliphilic organothrophic bacterium capable to reduce synthesized ferrihydrite isolated from a soda lake.</title>
        <authorList>
            <person name="Toshchakov S.V."/>
            <person name="Zavarzina D.G."/>
            <person name="Zhilina T.N."/>
            <person name="Kostrikina N.A."/>
            <person name="Kublanov I.V."/>
        </authorList>
    </citation>
    <scope>NUCLEOTIDE SEQUENCE [LARGE SCALE GENOMIC DNA]</scope>
    <source>
        <strain evidence="5 6">Z-1701</strain>
    </source>
</reference>
<dbReference type="InterPro" id="IPR003439">
    <property type="entry name" value="ABC_transporter-like_ATP-bd"/>
</dbReference>
<dbReference type="SUPFAM" id="SSF52540">
    <property type="entry name" value="P-loop containing nucleoside triphosphate hydrolases"/>
    <property type="match status" value="1"/>
</dbReference>
<dbReference type="PANTHER" id="PTHR45772:SF3">
    <property type="entry name" value="ABC TRANSPORTER ATP-BINDING PROTEIN"/>
    <property type="match status" value="1"/>
</dbReference>
<keyword evidence="2" id="KW-0547">Nucleotide-binding</keyword>
<dbReference type="EMBL" id="SUMG01000008">
    <property type="protein sequence ID" value="NBG88437.1"/>
    <property type="molecule type" value="Genomic_DNA"/>
</dbReference>
<dbReference type="CDD" id="cd03219">
    <property type="entry name" value="ABC_Mj1267_LivG_branched"/>
    <property type="match status" value="1"/>
</dbReference>
<dbReference type="SMART" id="SM00382">
    <property type="entry name" value="AAA"/>
    <property type="match status" value="1"/>
</dbReference>
<evidence type="ECO:0000256" key="1">
    <source>
        <dbReference type="ARBA" id="ARBA00022448"/>
    </source>
</evidence>
<dbReference type="Pfam" id="PF00005">
    <property type="entry name" value="ABC_tran"/>
    <property type="match status" value="1"/>
</dbReference>
<evidence type="ECO:0000313" key="5">
    <source>
        <dbReference type="EMBL" id="NBG88437.1"/>
    </source>
</evidence>
<dbReference type="Pfam" id="PF12399">
    <property type="entry name" value="BCA_ABC_TP_C"/>
    <property type="match status" value="1"/>
</dbReference>
<keyword evidence="1" id="KW-0813">Transport</keyword>
<accession>A0AA44BDY2</accession>
<dbReference type="FunFam" id="3.40.50.300:FF:000421">
    <property type="entry name" value="Branched-chain amino acid ABC transporter ATP-binding protein"/>
    <property type="match status" value="1"/>
</dbReference>
<organism evidence="5 6">
    <name type="scientific">Isachenkonia alkalipeptolytica</name>
    <dbReference type="NCBI Taxonomy" id="2565777"/>
    <lineage>
        <taxon>Bacteria</taxon>
        <taxon>Bacillati</taxon>
        <taxon>Bacillota</taxon>
        <taxon>Clostridia</taxon>
        <taxon>Eubacteriales</taxon>
        <taxon>Clostridiaceae</taxon>
        <taxon>Isachenkonia</taxon>
    </lineage>
</organism>
<proteinExistence type="predicted"/>
<comment type="caution">
    <text evidence="5">The sequence shown here is derived from an EMBL/GenBank/DDBJ whole genome shotgun (WGS) entry which is preliminary data.</text>
</comment>
<protein>
    <submittedName>
        <fullName evidence="5">ABC transporter ATP-binding protein</fullName>
    </submittedName>
</protein>
<dbReference type="InterPro" id="IPR027417">
    <property type="entry name" value="P-loop_NTPase"/>
</dbReference>
<evidence type="ECO:0000259" key="4">
    <source>
        <dbReference type="PROSITE" id="PS50893"/>
    </source>
</evidence>
<feature type="domain" description="ABC transporter" evidence="4">
    <location>
        <begin position="6"/>
        <end position="248"/>
    </location>
</feature>
<name>A0AA44BDY2_9CLOT</name>
<dbReference type="GO" id="GO:0005886">
    <property type="term" value="C:plasma membrane"/>
    <property type="evidence" value="ECO:0007669"/>
    <property type="project" value="TreeGrafter"/>
</dbReference>
<dbReference type="InterPro" id="IPR017871">
    <property type="entry name" value="ABC_transporter-like_CS"/>
</dbReference>
<dbReference type="PROSITE" id="PS50893">
    <property type="entry name" value="ABC_TRANSPORTER_2"/>
    <property type="match status" value="1"/>
</dbReference>
<dbReference type="InterPro" id="IPR051120">
    <property type="entry name" value="ABC_AA/LPS_Transport"/>
</dbReference>
<dbReference type="GO" id="GO:0005524">
    <property type="term" value="F:ATP binding"/>
    <property type="evidence" value="ECO:0007669"/>
    <property type="project" value="UniProtKB-KW"/>
</dbReference>
<sequence>MGEILIETKDIGISFGGHKAVNKVNVKLEKGKLTTILGPNGAGKTTLFNLISGLLEPTEGQVFFKGTDVTHLSPLKRIKMGMGRSFQLTNVFGALTAFENVRLAMQSKENIGFKIFTDHRKYKDLNKKTDEILEKVLLKDKKDFLASELSHGEQRKLELGMVMALDPEILLLDEPTAGMAIEEVPVMIDIMRNIQNSGTTIILIEHKMDMVKALSDKLIIIVNGMFLTEGDPETVSKDPEVLKAYLGGGVLDELAVKG</sequence>
<evidence type="ECO:0000256" key="3">
    <source>
        <dbReference type="ARBA" id="ARBA00022840"/>
    </source>
</evidence>